<evidence type="ECO:0000259" key="8">
    <source>
        <dbReference type="Pfam" id="PF16369"/>
    </source>
</evidence>
<protein>
    <submittedName>
        <fullName evidence="9">Family 43 glycosylhydrolase</fullName>
    </submittedName>
</protein>
<dbReference type="Gene3D" id="2.40.128.10">
    <property type="match status" value="1"/>
</dbReference>
<sequence length="427" mass="48307">MKNGNKKERRMIHDPAIFYDEVSGNYYTYSTGAICQKSKDLVHWQEIGKVVERPPQESVEWTGSEDIWAPDIVKVGKEYRLYCSNSSWGVRQSCIFLAVADCPEGPFEPKGCVLKTTEKFPQSVTNAIDANIIEDAKTGEQYMLYGSFWGGCHVLKLNRTTGFAKEEGIGVCIARRPKWQSGSMEGPYMVYNAQNNYYYLFVSYGSLKSDYNIRVGRSRSICGPFIDFHGKDLIADEDGDNSTGLLAMCGYQWNEGQAYMGPGHNSVLHDVNGRWYLVCHIRRKNFTQQEEPSEMQIREIFWSEDGWPFVAAQPLAKTDTGDGIKPVTKEQICGFYERITLAPALPQGITCSVPMKLAPDGYYENCSVQGKWEYTADHRGMIAYGPYTEEVRVYCGWDAQRKCETILLCGLRSDGVAFWAKRIGNLV</sequence>
<proteinExistence type="inferred from homology"/>
<dbReference type="InterPro" id="IPR032291">
    <property type="entry name" value="Abn2_C"/>
</dbReference>
<comment type="pathway">
    <text evidence="1">Glycan metabolism; L-arabinan degradation.</text>
</comment>
<dbReference type="SUPFAM" id="SSF75005">
    <property type="entry name" value="Arabinanase/levansucrase/invertase"/>
    <property type="match status" value="1"/>
</dbReference>
<dbReference type="InterPro" id="IPR023296">
    <property type="entry name" value="Glyco_hydro_beta-prop_sf"/>
</dbReference>
<evidence type="ECO:0000256" key="6">
    <source>
        <dbReference type="PIRSR" id="PIRSR606710-2"/>
    </source>
</evidence>
<dbReference type="PANTHER" id="PTHR43301:SF3">
    <property type="entry name" value="ARABINAN ENDO-1,5-ALPHA-L-ARABINOSIDASE A-RELATED"/>
    <property type="match status" value="1"/>
</dbReference>
<evidence type="ECO:0000256" key="7">
    <source>
        <dbReference type="RuleBase" id="RU361187"/>
    </source>
</evidence>
<dbReference type="Gene3D" id="2.115.10.20">
    <property type="entry name" value="Glycosyl hydrolase domain, family 43"/>
    <property type="match status" value="1"/>
</dbReference>
<gene>
    <name evidence="9" type="ORF">GMD30_03630</name>
</gene>
<keyword evidence="4 7" id="KW-0326">Glycosidase</keyword>
<reference evidence="9 10" key="1">
    <citation type="journal article" date="2019" name="Nat. Med.">
        <title>A library of human gut bacterial isolates paired with longitudinal multiomics data enables mechanistic microbiome research.</title>
        <authorList>
            <person name="Poyet M."/>
            <person name="Groussin M."/>
            <person name="Gibbons S.M."/>
            <person name="Avila-Pacheco J."/>
            <person name="Jiang X."/>
            <person name="Kearney S.M."/>
            <person name="Perrotta A.R."/>
            <person name="Berdy B."/>
            <person name="Zhao S."/>
            <person name="Lieberman T.D."/>
            <person name="Swanson P.K."/>
            <person name="Smith M."/>
            <person name="Roesemann S."/>
            <person name="Alexander J.E."/>
            <person name="Rich S.A."/>
            <person name="Livny J."/>
            <person name="Vlamakis H."/>
            <person name="Clish C."/>
            <person name="Bullock K."/>
            <person name="Deik A."/>
            <person name="Scott J."/>
            <person name="Pierce K.A."/>
            <person name="Xavier R.J."/>
            <person name="Alm E.J."/>
        </authorList>
    </citation>
    <scope>NUCLEOTIDE SEQUENCE [LARGE SCALE GENOMIC DNA]</scope>
    <source>
        <strain evidence="9 10">BIOML-A1</strain>
    </source>
</reference>
<comment type="similarity">
    <text evidence="2 7">Belongs to the glycosyl hydrolase 43 family.</text>
</comment>
<evidence type="ECO:0000313" key="10">
    <source>
        <dbReference type="Proteomes" id="UP000446657"/>
    </source>
</evidence>
<dbReference type="GO" id="GO:0005975">
    <property type="term" value="P:carbohydrate metabolic process"/>
    <property type="evidence" value="ECO:0007669"/>
    <property type="project" value="InterPro"/>
</dbReference>
<feature type="domain" description="Extracellular endo-alpha-(1-&gt;5)-L-arabinanase C-terminal" evidence="8">
    <location>
        <begin position="322"/>
        <end position="419"/>
    </location>
</feature>
<evidence type="ECO:0000256" key="4">
    <source>
        <dbReference type="ARBA" id="ARBA00023295"/>
    </source>
</evidence>
<dbReference type="Pfam" id="PF04616">
    <property type="entry name" value="Glyco_hydro_43"/>
    <property type="match status" value="1"/>
</dbReference>
<evidence type="ECO:0000256" key="5">
    <source>
        <dbReference type="PIRSR" id="PIRSR606710-1"/>
    </source>
</evidence>
<organism evidence="9 10">
    <name type="scientific">Roseburia faecis</name>
    <dbReference type="NCBI Taxonomy" id="301302"/>
    <lineage>
        <taxon>Bacteria</taxon>
        <taxon>Bacillati</taxon>
        <taxon>Bacillota</taxon>
        <taxon>Clostridia</taxon>
        <taxon>Lachnospirales</taxon>
        <taxon>Lachnospiraceae</taxon>
        <taxon>Roseburia</taxon>
    </lineage>
</organism>
<dbReference type="Proteomes" id="UP000446657">
    <property type="component" value="Unassembled WGS sequence"/>
</dbReference>
<feature type="site" description="Important for catalytic activity, responsible for pKa modulation of the active site Glu and correct orientation of both the proton donor and substrate" evidence="6">
    <location>
        <position position="129"/>
    </location>
</feature>
<evidence type="ECO:0000256" key="2">
    <source>
        <dbReference type="ARBA" id="ARBA00009865"/>
    </source>
</evidence>
<dbReference type="InterPro" id="IPR006710">
    <property type="entry name" value="Glyco_hydro_43"/>
</dbReference>
<dbReference type="GO" id="GO:0004553">
    <property type="term" value="F:hydrolase activity, hydrolyzing O-glycosyl compounds"/>
    <property type="evidence" value="ECO:0007669"/>
    <property type="project" value="InterPro"/>
</dbReference>
<feature type="active site" description="Proton acceptor" evidence="5">
    <location>
        <position position="14"/>
    </location>
</feature>
<dbReference type="PANTHER" id="PTHR43301">
    <property type="entry name" value="ARABINAN ENDO-1,5-ALPHA-L-ARABINOSIDASE"/>
    <property type="match status" value="1"/>
</dbReference>
<evidence type="ECO:0000256" key="1">
    <source>
        <dbReference type="ARBA" id="ARBA00004834"/>
    </source>
</evidence>
<dbReference type="Pfam" id="PF16369">
    <property type="entry name" value="GH43_C"/>
    <property type="match status" value="1"/>
</dbReference>
<name>A0A844KKC0_9FIRM</name>
<comment type="caution">
    <text evidence="9">The sequence shown here is derived from an EMBL/GenBank/DDBJ whole genome shotgun (WGS) entry which is preliminary data.</text>
</comment>
<feature type="active site" description="Proton donor" evidence="5">
    <location>
        <position position="185"/>
    </location>
</feature>
<evidence type="ECO:0000256" key="3">
    <source>
        <dbReference type="ARBA" id="ARBA00022801"/>
    </source>
</evidence>
<dbReference type="EMBL" id="WNAL01000005">
    <property type="protein sequence ID" value="MTR80814.1"/>
    <property type="molecule type" value="Genomic_DNA"/>
</dbReference>
<dbReference type="CDD" id="cd08998">
    <property type="entry name" value="GH43_Arb43a-like"/>
    <property type="match status" value="1"/>
</dbReference>
<dbReference type="AlphaFoldDB" id="A0A844KKC0"/>
<evidence type="ECO:0000313" key="9">
    <source>
        <dbReference type="EMBL" id="MTR80814.1"/>
    </source>
</evidence>
<dbReference type="InterPro" id="IPR050727">
    <property type="entry name" value="GH43_arabinanases"/>
</dbReference>
<keyword evidence="3 7" id="KW-0378">Hydrolase</keyword>
<accession>A0A844KKC0</accession>